<dbReference type="EMBL" id="CP036172">
    <property type="protein sequence ID" value="QSZ67892.1"/>
    <property type="molecule type" value="Genomic_DNA"/>
</dbReference>
<dbReference type="CDD" id="cd10931">
    <property type="entry name" value="CE4_u7"/>
    <property type="match status" value="1"/>
</dbReference>
<reference evidence="1" key="1">
    <citation type="journal article" date="2001" name="Int. J. Syst. Evol. Microbiol.">
        <title>Methanofollis aquaemaris sp. nov., a methanogen isolated from an aquaculture fish pond.</title>
        <authorList>
            <person name="Lai M.C."/>
            <person name="Chen S.C."/>
        </authorList>
    </citation>
    <scope>NUCLEOTIDE SEQUENCE</scope>
    <source>
        <strain evidence="1">N2F9704</strain>
    </source>
</reference>
<proteinExistence type="predicted"/>
<evidence type="ECO:0008006" key="3">
    <source>
        <dbReference type="Google" id="ProtNLM"/>
    </source>
</evidence>
<dbReference type="GO" id="GO:0005975">
    <property type="term" value="P:carbohydrate metabolic process"/>
    <property type="evidence" value="ECO:0007669"/>
    <property type="project" value="InterPro"/>
</dbReference>
<sequence>MGVKKYPERALRLLRQNPPLWDLYTRKEEYDNRIRDQYDRFPHFASNCRDIFTPHASRYLHDVGHNIDYPDDKTFAVCLTHDIDEAYRSIPFKGLAALGSLRNSDIQGIRSALANMRSKKLPLCNFSEIMDLEECYGGSSTFFFLALEDGDPDHAFNIEDLEGEIGTIINRGWEVGLHGGHDAYNNPEKIREEKKRLEDVLGRPPVGYRNHYLRFRVPETWEYIREAGFKYDTTFGYADCIGFRNGMCHPFIPYNLSKNQSIDLLEIPLAIMDCTFDLYMKLDASQAWEITKQVIDTVEQCHGVMTILWHNTYMRGEQLRMYHKILDYCSGKDAWLTNGAALCNHFMRD</sequence>
<accession>A0A8A3S778</accession>
<dbReference type="KEGG" id="maqe:RJ40_10495"/>
<name>A0A8A3S778_9EURY</name>
<dbReference type="Gene3D" id="3.20.20.370">
    <property type="entry name" value="Glycoside hydrolase/deacetylase"/>
    <property type="match status" value="1"/>
</dbReference>
<dbReference type="AlphaFoldDB" id="A0A8A3S778"/>
<dbReference type="SUPFAM" id="SSF88713">
    <property type="entry name" value="Glycoside hydrolase/deacetylase"/>
    <property type="match status" value="1"/>
</dbReference>
<dbReference type="Proteomes" id="UP001042704">
    <property type="component" value="Chromosome"/>
</dbReference>
<evidence type="ECO:0000313" key="1">
    <source>
        <dbReference type="EMBL" id="QSZ67892.1"/>
    </source>
</evidence>
<protein>
    <recommendedName>
        <fullName evidence="3">NodB homology domain-containing protein</fullName>
    </recommendedName>
</protein>
<dbReference type="InterPro" id="IPR011330">
    <property type="entry name" value="Glyco_hydro/deAcase_b/a-brl"/>
</dbReference>
<organism evidence="1 2">
    <name type="scientific">Methanofollis aquaemaris</name>
    <dbReference type="NCBI Taxonomy" id="126734"/>
    <lineage>
        <taxon>Archaea</taxon>
        <taxon>Methanobacteriati</taxon>
        <taxon>Methanobacteriota</taxon>
        <taxon>Stenosarchaea group</taxon>
        <taxon>Methanomicrobia</taxon>
        <taxon>Methanomicrobiales</taxon>
        <taxon>Methanomicrobiaceae</taxon>
        <taxon>Methanofollis</taxon>
    </lineage>
</organism>
<evidence type="ECO:0000313" key="2">
    <source>
        <dbReference type="Proteomes" id="UP001042704"/>
    </source>
</evidence>
<gene>
    <name evidence="1" type="ORF">RJ40_10495</name>
</gene>
<reference evidence="1" key="2">
    <citation type="submission" date="2019-02" db="EMBL/GenBank/DDBJ databases">
        <authorList>
            <person name="Chen S.-C."/>
            <person name="Chien H.-H."/>
            <person name="Lai M.-C."/>
        </authorList>
    </citation>
    <scope>NUCLEOTIDE SEQUENCE</scope>
    <source>
        <strain evidence="1">N2F9704</strain>
    </source>
</reference>
<keyword evidence="2" id="KW-1185">Reference proteome</keyword>